<proteinExistence type="predicted"/>
<sequence length="220" mass="24420">MEHRTLLRLSQRLKLPPSVRYIPSFARHESTSNKPVPSTRQAHPQGDYYALLLSSSSSPSPKSSSAPPTTASSSNPPITASTSPEPSPDPAILFTSRLSSPLERRTEILRQSQPISQIHVPPRPEEPDNCCMSGCVNCVWDSYRDEVEEWAAAKKEADRALRQERKKRDMRGAAEAATSVDDDGKENGDDLFEGVPVGIRAFMEQEKRLKEKHQREGTVG</sequence>
<dbReference type="GO" id="GO:0005739">
    <property type="term" value="C:mitochondrion"/>
    <property type="evidence" value="ECO:0007669"/>
    <property type="project" value="TreeGrafter"/>
</dbReference>
<gene>
    <name evidence="3" type="ORF">SBOR_2165</name>
</gene>
<dbReference type="OrthoDB" id="10064411at2759"/>
<dbReference type="STRING" id="1432307.W9CNQ7"/>
<dbReference type="HOGENOM" id="CLU_062297_2_0_1"/>
<dbReference type="EMBL" id="AYSA01000085">
    <property type="protein sequence ID" value="ESZ97476.1"/>
    <property type="molecule type" value="Genomic_DNA"/>
</dbReference>
<evidence type="ECO:0000313" key="3">
    <source>
        <dbReference type="EMBL" id="ESZ97476.1"/>
    </source>
</evidence>
<comment type="caution">
    <text evidence="3">The sequence shown here is derived from an EMBL/GenBank/DDBJ whole genome shotgun (WGS) entry which is preliminary data.</text>
</comment>
<evidence type="ECO:0000259" key="2">
    <source>
        <dbReference type="Pfam" id="PF09791"/>
    </source>
</evidence>
<feature type="compositionally biased region" description="Basic and acidic residues" evidence="1">
    <location>
        <begin position="161"/>
        <end position="172"/>
    </location>
</feature>
<protein>
    <recommendedName>
        <fullName evidence="2">Oxidoreductase-like domain-containing protein</fullName>
    </recommendedName>
</protein>
<feature type="compositionally biased region" description="Acidic residues" evidence="1">
    <location>
        <begin position="180"/>
        <end position="192"/>
    </location>
</feature>
<dbReference type="Proteomes" id="UP000019487">
    <property type="component" value="Unassembled WGS sequence"/>
</dbReference>
<feature type="region of interest" description="Disordered" evidence="1">
    <location>
        <begin position="108"/>
        <end position="127"/>
    </location>
</feature>
<dbReference type="InterPro" id="IPR019180">
    <property type="entry name" value="Oxidoreductase-like_N"/>
</dbReference>
<dbReference type="AlphaFoldDB" id="W9CNQ7"/>
<evidence type="ECO:0000313" key="4">
    <source>
        <dbReference type="Proteomes" id="UP000019487"/>
    </source>
</evidence>
<evidence type="ECO:0000256" key="1">
    <source>
        <dbReference type="SAM" id="MobiDB-lite"/>
    </source>
</evidence>
<feature type="domain" description="Oxidoreductase-like" evidence="2">
    <location>
        <begin position="118"/>
        <end position="158"/>
    </location>
</feature>
<accession>W9CNQ7</accession>
<name>W9CNQ7_SCLBF</name>
<feature type="region of interest" description="Disordered" evidence="1">
    <location>
        <begin position="161"/>
        <end position="192"/>
    </location>
</feature>
<dbReference type="PANTHER" id="PTHR21193:SF3">
    <property type="entry name" value="OXIDOREDUCTASE-LIKE DOMAIN-CONTAINING PROTEIN 1"/>
    <property type="match status" value="1"/>
</dbReference>
<feature type="compositionally biased region" description="Polar residues" evidence="1">
    <location>
        <begin position="32"/>
        <end position="42"/>
    </location>
</feature>
<feature type="region of interest" description="Disordered" evidence="1">
    <location>
        <begin position="25"/>
        <end position="93"/>
    </location>
</feature>
<reference evidence="3 4" key="1">
    <citation type="journal article" date="2014" name="Genome Announc.">
        <title>Draft genome sequence of Sclerotinia borealis, a psychrophilic plant pathogenic fungus.</title>
        <authorList>
            <person name="Mardanov A.V."/>
            <person name="Beletsky A.V."/>
            <person name="Kadnikov V.V."/>
            <person name="Ignatov A.N."/>
            <person name="Ravin N.V."/>
        </authorList>
    </citation>
    <scope>NUCLEOTIDE SEQUENCE [LARGE SCALE GENOMIC DNA]</scope>
    <source>
        <strain evidence="4">F-4157</strain>
    </source>
</reference>
<feature type="compositionally biased region" description="Low complexity" evidence="1">
    <location>
        <begin position="54"/>
        <end position="84"/>
    </location>
</feature>
<keyword evidence="4" id="KW-1185">Reference proteome</keyword>
<dbReference type="InterPro" id="IPR039251">
    <property type="entry name" value="OXLD1"/>
</dbReference>
<dbReference type="PANTHER" id="PTHR21193">
    <property type="entry name" value="OXIDOREDUCTASE-LIKE DOMAIN-CONTAINING PROTEIN 1"/>
    <property type="match status" value="1"/>
</dbReference>
<organism evidence="3 4">
    <name type="scientific">Sclerotinia borealis (strain F-4128)</name>
    <dbReference type="NCBI Taxonomy" id="1432307"/>
    <lineage>
        <taxon>Eukaryota</taxon>
        <taxon>Fungi</taxon>
        <taxon>Dikarya</taxon>
        <taxon>Ascomycota</taxon>
        <taxon>Pezizomycotina</taxon>
        <taxon>Leotiomycetes</taxon>
        <taxon>Helotiales</taxon>
        <taxon>Sclerotiniaceae</taxon>
        <taxon>Sclerotinia</taxon>
    </lineage>
</organism>
<dbReference type="Pfam" id="PF09791">
    <property type="entry name" value="Oxidored-like"/>
    <property type="match status" value="1"/>
</dbReference>